<name>A0AAV7LPB9_PLEWA</name>
<organism evidence="1 2">
    <name type="scientific">Pleurodeles waltl</name>
    <name type="common">Iberian ribbed newt</name>
    <dbReference type="NCBI Taxonomy" id="8319"/>
    <lineage>
        <taxon>Eukaryota</taxon>
        <taxon>Metazoa</taxon>
        <taxon>Chordata</taxon>
        <taxon>Craniata</taxon>
        <taxon>Vertebrata</taxon>
        <taxon>Euteleostomi</taxon>
        <taxon>Amphibia</taxon>
        <taxon>Batrachia</taxon>
        <taxon>Caudata</taxon>
        <taxon>Salamandroidea</taxon>
        <taxon>Salamandridae</taxon>
        <taxon>Pleurodelinae</taxon>
        <taxon>Pleurodeles</taxon>
    </lineage>
</organism>
<dbReference type="EMBL" id="JANPWB010000015">
    <property type="protein sequence ID" value="KAJ1092384.1"/>
    <property type="molecule type" value="Genomic_DNA"/>
</dbReference>
<evidence type="ECO:0000313" key="1">
    <source>
        <dbReference type="EMBL" id="KAJ1092384.1"/>
    </source>
</evidence>
<reference evidence="1" key="1">
    <citation type="journal article" date="2022" name="bioRxiv">
        <title>Sequencing and chromosome-scale assembly of the giantPleurodeles waltlgenome.</title>
        <authorList>
            <person name="Brown T."/>
            <person name="Elewa A."/>
            <person name="Iarovenko S."/>
            <person name="Subramanian E."/>
            <person name="Araus A.J."/>
            <person name="Petzold A."/>
            <person name="Susuki M."/>
            <person name="Suzuki K.-i.T."/>
            <person name="Hayashi T."/>
            <person name="Toyoda A."/>
            <person name="Oliveira C."/>
            <person name="Osipova E."/>
            <person name="Leigh N.D."/>
            <person name="Simon A."/>
            <person name="Yun M.H."/>
        </authorList>
    </citation>
    <scope>NUCLEOTIDE SEQUENCE</scope>
    <source>
        <strain evidence="1">20211129_DDA</strain>
        <tissue evidence="1">Liver</tissue>
    </source>
</reference>
<dbReference type="Proteomes" id="UP001066276">
    <property type="component" value="Chromosome 11"/>
</dbReference>
<evidence type="ECO:0000313" key="2">
    <source>
        <dbReference type="Proteomes" id="UP001066276"/>
    </source>
</evidence>
<sequence>MERCDMSKQGVLNEITAATQMIEDEVSRRKRATEKVRNWMILAADKGRQQDKEEGKKEVDKHLEEETATRLPFISIAEPSQGYLLVSTKVRQLRAIKPHYPVDFP</sequence>
<comment type="caution">
    <text evidence="1">The sequence shown here is derived from an EMBL/GenBank/DDBJ whole genome shotgun (WGS) entry which is preliminary data.</text>
</comment>
<accession>A0AAV7LPB9</accession>
<proteinExistence type="predicted"/>
<gene>
    <name evidence="1" type="ORF">NDU88_005494</name>
</gene>
<keyword evidence="2" id="KW-1185">Reference proteome</keyword>
<dbReference type="AlphaFoldDB" id="A0AAV7LPB9"/>
<protein>
    <submittedName>
        <fullName evidence="1">Uncharacterized protein</fullName>
    </submittedName>
</protein>